<gene>
    <name evidence="3" type="ORF">TSUD_248760</name>
</gene>
<reference evidence="4" key="1">
    <citation type="journal article" date="2017" name="Front. Plant Sci.">
        <title>Climate Clever Clovers: New Paradigm to Reduce the Environmental Footprint of Ruminants by Breeding Low Methanogenic Forages Utilizing Haplotype Variation.</title>
        <authorList>
            <person name="Kaur P."/>
            <person name="Appels R."/>
            <person name="Bayer P.E."/>
            <person name="Keeble-Gagnere G."/>
            <person name="Wang J."/>
            <person name="Hirakawa H."/>
            <person name="Shirasawa K."/>
            <person name="Vercoe P."/>
            <person name="Stefanova K."/>
            <person name="Durmic Z."/>
            <person name="Nichols P."/>
            <person name="Revell C."/>
            <person name="Isobe S.N."/>
            <person name="Edwards D."/>
            <person name="Erskine W."/>
        </authorList>
    </citation>
    <scope>NUCLEOTIDE SEQUENCE [LARGE SCALE GENOMIC DNA]</scope>
    <source>
        <strain evidence="4">cv. Daliak</strain>
    </source>
</reference>
<dbReference type="EMBL" id="DF973179">
    <property type="protein sequence ID" value="GAU18175.1"/>
    <property type="molecule type" value="Genomic_DNA"/>
</dbReference>
<evidence type="ECO:0008006" key="5">
    <source>
        <dbReference type="Google" id="ProtNLM"/>
    </source>
</evidence>
<name>A0A2Z6MPH7_TRISU</name>
<evidence type="ECO:0000256" key="1">
    <source>
        <dbReference type="SAM" id="MobiDB-lite"/>
    </source>
</evidence>
<keyword evidence="2" id="KW-0812">Transmembrane</keyword>
<feature type="region of interest" description="Disordered" evidence="1">
    <location>
        <begin position="76"/>
        <end position="140"/>
    </location>
</feature>
<sequence length="140" mass="15092">MKTKFFIFVFILCAIINVSIVTIRPSKYGERYDANEDFKTKIVVDKDEGWGGDGRGVNWGRKYGVIDMGGWRNGGWKQGGWAGGLPRARENNGGENKGSPGGGKNIGSSGGEVEQGQNEGIGEEGGDIESGHSEEHICIR</sequence>
<feature type="compositionally biased region" description="Gly residues" evidence="1">
    <location>
        <begin position="95"/>
        <end position="110"/>
    </location>
</feature>
<feature type="transmembrane region" description="Helical" evidence="2">
    <location>
        <begin position="6"/>
        <end position="23"/>
    </location>
</feature>
<organism evidence="3 4">
    <name type="scientific">Trifolium subterraneum</name>
    <name type="common">Subterranean clover</name>
    <dbReference type="NCBI Taxonomy" id="3900"/>
    <lineage>
        <taxon>Eukaryota</taxon>
        <taxon>Viridiplantae</taxon>
        <taxon>Streptophyta</taxon>
        <taxon>Embryophyta</taxon>
        <taxon>Tracheophyta</taxon>
        <taxon>Spermatophyta</taxon>
        <taxon>Magnoliopsida</taxon>
        <taxon>eudicotyledons</taxon>
        <taxon>Gunneridae</taxon>
        <taxon>Pentapetalae</taxon>
        <taxon>rosids</taxon>
        <taxon>fabids</taxon>
        <taxon>Fabales</taxon>
        <taxon>Fabaceae</taxon>
        <taxon>Papilionoideae</taxon>
        <taxon>50 kb inversion clade</taxon>
        <taxon>NPAAA clade</taxon>
        <taxon>Hologalegina</taxon>
        <taxon>IRL clade</taxon>
        <taxon>Trifolieae</taxon>
        <taxon>Trifolium</taxon>
    </lineage>
</organism>
<proteinExistence type="predicted"/>
<feature type="compositionally biased region" description="Basic and acidic residues" evidence="1">
    <location>
        <begin position="129"/>
        <end position="140"/>
    </location>
</feature>
<evidence type="ECO:0000313" key="4">
    <source>
        <dbReference type="Proteomes" id="UP000242715"/>
    </source>
</evidence>
<dbReference type="OrthoDB" id="1436808at2759"/>
<evidence type="ECO:0000256" key="2">
    <source>
        <dbReference type="SAM" id="Phobius"/>
    </source>
</evidence>
<feature type="compositionally biased region" description="Low complexity" evidence="1">
    <location>
        <begin position="111"/>
        <end position="120"/>
    </location>
</feature>
<dbReference type="Proteomes" id="UP000242715">
    <property type="component" value="Unassembled WGS sequence"/>
</dbReference>
<evidence type="ECO:0000313" key="3">
    <source>
        <dbReference type="EMBL" id="GAU18175.1"/>
    </source>
</evidence>
<dbReference type="AlphaFoldDB" id="A0A2Z6MPH7"/>
<keyword evidence="2" id="KW-0472">Membrane</keyword>
<protein>
    <recommendedName>
        <fullName evidence="5">Nodule-specific Glycine Rich Peptide</fullName>
    </recommendedName>
</protein>
<keyword evidence="2" id="KW-1133">Transmembrane helix</keyword>
<keyword evidence="4" id="KW-1185">Reference proteome</keyword>
<accession>A0A2Z6MPH7</accession>